<proteinExistence type="predicted"/>
<name>A0A183Q7X5_9TREM</name>
<evidence type="ECO:0000313" key="2">
    <source>
        <dbReference type="EMBL" id="VDP88200.1"/>
    </source>
</evidence>
<feature type="region of interest" description="Disordered" evidence="1">
    <location>
        <begin position="62"/>
        <end position="93"/>
    </location>
</feature>
<evidence type="ECO:0000313" key="3">
    <source>
        <dbReference type="Proteomes" id="UP000269396"/>
    </source>
</evidence>
<protein>
    <submittedName>
        <fullName evidence="2">Uncharacterized protein</fullName>
    </submittedName>
</protein>
<sequence>MNPPDIEAAHTDLPIEVNLPTTEEIRMAVRQIKNGKAAGPVNIPAETLKSDIESNYKHALPSIQKDLGGGTSADGLERRAPSQDSKERRSEQV</sequence>
<feature type="compositionally biased region" description="Basic and acidic residues" evidence="1">
    <location>
        <begin position="75"/>
        <end position="93"/>
    </location>
</feature>
<gene>
    <name evidence="2" type="ORF">SMTD_LOCUS22711</name>
</gene>
<keyword evidence="3" id="KW-1185">Reference proteome</keyword>
<accession>A0A183Q7X5</accession>
<reference evidence="2 3" key="1">
    <citation type="submission" date="2018-11" db="EMBL/GenBank/DDBJ databases">
        <authorList>
            <consortium name="Pathogen Informatics"/>
        </authorList>
    </citation>
    <scope>NUCLEOTIDE SEQUENCE [LARGE SCALE GENOMIC DNA]</scope>
    <source>
        <strain>Denwood</strain>
        <strain evidence="3">Zambia</strain>
    </source>
</reference>
<organism evidence="2 3">
    <name type="scientific">Schistosoma mattheei</name>
    <dbReference type="NCBI Taxonomy" id="31246"/>
    <lineage>
        <taxon>Eukaryota</taxon>
        <taxon>Metazoa</taxon>
        <taxon>Spiralia</taxon>
        <taxon>Lophotrochozoa</taxon>
        <taxon>Platyhelminthes</taxon>
        <taxon>Trematoda</taxon>
        <taxon>Digenea</taxon>
        <taxon>Strigeidida</taxon>
        <taxon>Schistosomatoidea</taxon>
        <taxon>Schistosomatidae</taxon>
        <taxon>Schistosoma</taxon>
    </lineage>
</organism>
<dbReference type="AlphaFoldDB" id="A0A183Q7X5"/>
<evidence type="ECO:0000256" key="1">
    <source>
        <dbReference type="SAM" id="MobiDB-lite"/>
    </source>
</evidence>
<dbReference type="EMBL" id="UZAL01053537">
    <property type="protein sequence ID" value="VDP88200.1"/>
    <property type="molecule type" value="Genomic_DNA"/>
</dbReference>
<dbReference type="Proteomes" id="UP000269396">
    <property type="component" value="Unassembled WGS sequence"/>
</dbReference>